<dbReference type="Gene3D" id="3.15.10.30">
    <property type="entry name" value="Haemolymph juvenile hormone binding protein"/>
    <property type="match status" value="1"/>
</dbReference>
<evidence type="ECO:0000313" key="3">
    <source>
        <dbReference type="Proteomes" id="UP000053268"/>
    </source>
</evidence>
<accession>A0A194PN59</accession>
<evidence type="ECO:0000256" key="1">
    <source>
        <dbReference type="SAM" id="SignalP"/>
    </source>
</evidence>
<reference evidence="2 3" key="1">
    <citation type="journal article" date="2015" name="Nat. Commun.">
        <title>Outbred genome sequencing and CRISPR/Cas9 gene editing in butterflies.</title>
        <authorList>
            <person name="Li X."/>
            <person name="Fan D."/>
            <person name="Zhang W."/>
            <person name="Liu G."/>
            <person name="Zhang L."/>
            <person name="Zhao L."/>
            <person name="Fang X."/>
            <person name="Chen L."/>
            <person name="Dong Y."/>
            <person name="Chen Y."/>
            <person name="Ding Y."/>
            <person name="Zhao R."/>
            <person name="Feng M."/>
            <person name="Zhu Y."/>
            <person name="Feng Y."/>
            <person name="Jiang X."/>
            <person name="Zhu D."/>
            <person name="Xiang H."/>
            <person name="Feng X."/>
            <person name="Li S."/>
            <person name="Wang J."/>
            <person name="Zhang G."/>
            <person name="Kronforst M.R."/>
            <person name="Wang W."/>
        </authorList>
    </citation>
    <scope>NUCLEOTIDE SEQUENCE [LARGE SCALE GENOMIC DNA]</scope>
    <source>
        <strain evidence="2">Ya'a_city_454_Px</strain>
        <tissue evidence="2">Whole body</tissue>
    </source>
</reference>
<keyword evidence="3" id="KW-1185">Reference proteome</keyword>
<dbReference type="GeneID" id="106121993"/>
<feature type="signal peptide" evidence="1">
    <location>
        <begin position="1"/>
        <end position="19"/>
    </location>
</feature>
<dbReference type="RefSeq" id="XP_013173289.1">
    <property type="nucleotide sequence ID" value="XM_013317835.1"/>
</dbReference>
<dbReference type="Proteomes" id="UP000053268">
    <property type="component" value="Unassembled WGS sequence"/>
</dbReference>
<gene>
    <name evidence="4" type="primary">LOC106121993</name>
    <name evidence="2" type="ORF">RR46_11756</name>
</gene>
<dbReference type="GO" id="GO:0005615">
    <property type="term" value="C:extracellular space"/>
    <property type="evidence" value="ECO:0007669"/>
    <property type="project" value="TreeGrafter"/>
</dbReference>
<dbReference type="PANTHER" id="PTHR11008">
    <property type="entry name" value="PROTEIN TAKEOUT-LIKE PROTEIN"/>
    <property type="match status" value="1"/>
</dbReference>
<reference evidence="4" key="2">
    <citation type="submission" date="2025-04" db="UniProtKB">
        <authorList>
            <consortium name="RefSeq"/>
        </authorList>
    </citation>
    <scope>IDENTIFICATION</scope>
</reference>
<dbReference type="PANTHER" id="PTHR11008:SF41">
    <property type="entry name" value="RE70318P"/>
    <property type="match status" value="1"/>
</dbReference>
<dbReference type="OrthoDB" id="6855743at2759"/>
<organism evidence="2 3">
    <name type="scientific">Papilio xuthus</name>
    <name type="common">Asian swallowtail butterfly</name>
    <dbReference type="NCBI Taxonomy" id="66420"/>
    <lineage>
        <taxon>Eukaryota</taxon>
        <taxon>Metazoa</taxon>
        <taxon>Ecdysozoa</taxon>
        <taxon>Arthropoda</taxon>
        <taxon>Hexapoda</taxon>
        <taxon>Insecta</taxon>
        <taxon>Pterygota</taxon>
        <taxon>Neoptera</taxon>
        <taxon>Endopterygota</taxon>
        <taxon>Lepidoptera</taxon>
        <taxon>Glossata</taxon>
        <taxon>Ditrysia</taxon>
        <taxon>Papilionoidea</taxon>
        <taxon>Papilionidae</taxon>
        <taxon>Papilioninae</taxon>
        <taxon>Papilio</taxon>
    </lineage>
</organism>
<dbReference type="InterPro" id="IPR010562">
    <property type="entry name" value="Haemolymph_juvenile_hormone-bd"/>
</dbReference>
<dbReference type="Pfam" id="PF06585">
    <property type="entry name" value="JHBP"/>
    <property type="match status" value="1"/>
</dbReference>
<protein>
    <submittedName>
        <fullName evidence="2">Circadian clock-controlled protein</fullName>
    </submittedName>
    <submittedName>
        <fullName evidence="4">Uncharacterized protein LOC106121993</fullName>
    </submittedName>
</protein>
<dbReference type="AlphaFoldDB" id="A0A194PN59"/>
<evidence type="ECO:0000313" key="2">
    <source>
        <dbReference type="EMBL" id="KPI94752.1"/>
    </source>
</evidence>
<dbReference type="InterPro" id="IPR038606">
    <property type="entry name" value="To_sf"/>
</dbReference>
<keyword evidence="1" id="KW-0732">Signal</keyword>
<dbReference type="EMBL" id="KQ459597">
    <property type="protein sequence ID" value="KPI94752.1"/>
    <property type="molecule type" value="Genomic_DNA"/>
</dbReference>
<evidence type="ECO:0000313" key="4">
    <source>
        <dbReference type="RefSeq" id="XP_013173289.1"/>
    </source>
</evidence>
<dbReference type="Proteomes" id="UP000694872">
    <property type="component" value="Unplaced"/>
</dbReference>
<name>A0A194PN59_PAPXU</name>
<feature type="chain" id="PRO_5044554342" evidence="1">
    <location>
        <begin position="20"/>
        <end position="238"/>
    </location>
</feature>
<dbReference type="KEGG" id="pxu:106121993"/>
<dbReference type="SMART" id="SM00700">
    <property type="entry name" value="JHBP"/>
    <property type="match status" value="1"/>
</dbReference>
<sequence>MIRITLLLVAGCFVPEGYASIAPFACVPGDSACFIKANTRVALSYLGDGIPELGVDSLEPMYLRNITMDQGHFKLVFPTMKLVGAKNCKIDDIQLSFSRSTISVTYDCPFEATGKYDFNGKMFFFDVNHSGDYMVKSDSFKTTIISKIDTIYGPDGNRYWNLVASNYFFEPVEPLLIDLGKFYVGEITKESPFFTVASNKWWPEVAKISEPTLTAAVARFHNVLKTFFLRMPLEELSK</sequence>
<proteinExistence type="predicted"/>